<feature type="compositionally biased region" description="Acidic residues" evidence="3">
    <location>
        <begin position="114"/>
        <end position="124"/>
    </location>
</feature>
<protein>
    <recommendedName>
        <fullName evidence="4">N-acetyltransferase domain-containing protein</fullName>
    </recommendedName>
</protein>
<dbReference type="InterPro" id="IPR051556">
    <property type="entry name" value="N-term/lysine_N-AcTrnsfr"/>
</dbReference>
<feature type="region of interest" description="Disordered" evidence="3">
    <location>
        <begin position="104"/>
        <end position="129"/>
    </location>
</feature>
<evidence type="ECO:0000313" key="6">
    <source>
        <dbReference type="Proteomes" id="UP001530315"/>
    </source>
</evidence>
<dbReference type="CDD" id="cd04301">
    <property type="entry name" value="NAT_SF"/>
    <property type="match status" value="1"/>
</dbReference>
<evidence type="ECO:0000313" key="5">
    <source>
        <dbReference type="EMBL" id="KAL3788407.1"/>
    </source>
</evidence>
<dbReference type="GO" id="GO:0016746">
    <property type="term" value="F:acyltransferase activity"/>
    <property type="evidence" value="ECO:0007669"/>
    <property type="project" value="UniProtKB-KW"/>
</dbReference>
<dbReference type="AlphaFoldDB" id="A0ABD3PL03"/>
<feature type="compositionally biased region" description="Basic and acidic residues" evidence="3">
    <location>
        <begin position="104"/>
        <end position="113"/>
    </location>
</feature>
<feature type="domain" description="N-acetyltransferase" evidence="4">
    <location>
        <begin position="447"/>
        <end position="570"/>
    </location>
</feature>
<keyword evidence="2" id="KW-0012">Acyltransferase</keyword>
<reference evidence="5 6" key="1">
    <citation type="submission" date="2024-10" db="EMBL/GenBank/DDBJ databases">
        <title>Updated reference genomes for cyclostephanoid diatoms.</title>
        <authorList>
            <person name="Roberts W.R."/>
            <person name="Alverson A.J."/>
        </authorList>
    </citation>
    <scope>NUCLEOTIDE SEQUENCE [LARGE SCALE GENOMIC DNA]</scope>
    <source>
        <strain evidence="5 6">AJA276-08</strain>
    </source>
</reference>
<feature type="region of interest" description="Disordered" evidence="3">
    <location>
        <begin position="202"/>
        <end position="223"/>
    </location>
</feature>
<dbReference type="SUPFAM" id="SSF55729">
    <property type="entry name" value="Acyl-CoA N-acyltransferases (Nat)"/>
    <property type="match status" value="1"/>
</dbReference>
<keyword evidence="6" id="KW-1185">Reference proteome</keyword>
<comment type="caution">
    <text evidence="5">The sequence shown here is derived from an EMBL/GenBank/DDBJ whole genome shotgun (WGS) entry which is preliminary data.</text>
</comment>
<name>A0ABD3PL03_9STRA</name>
<evidence type="ECO:0000259" key="4">
    <source>
        <dbReference type="PROSITE" id="PS51186"/>
    </source>
</evidence>
<dbReference type="Pfam" id="PF00583">
    <property type="entry name" value="Acetyltransf_1"/>
    <property type="match status" value="1"/>
</dbReference>
<gene>
    <name evidence="5" type="ORF">ACHAW5_001019</name>
</gene>
<dbReference type="PROSITE" id="PS51186">
    <property type="entry name" value="GNAT"/>
    <property type="match status" value="1"/>
</dbReference>
<evidence type="ECO:0000256" key="3">
    <source>
        <dbReference type="SAM" id="MobiDB-lite"/>
    </source>
</evidence>
<dbReference type="InterPro" id="IPR000182">
    <property type="entry name" value="GNAT_dom"/>
</dbReference>
<dbReference type="EMBL" id="JALLAZ020000726">
    <property type="protein sequence ID" value="KAL3788407.1"/>
    <property type="molecule type" value="Genomic_DNA"/>
</dbReference>
<keyword evidence="1" id="KW-0808">Transferase</keyword>
<evidence type="ECO:0000256" key="1">
    <source>
        <dbReference type="ARBA" id="ARBA00022679"/>
    </source>
</evidence>
<accession>A0ABD3PL03</accession>
<dbReference type="PANTHER" id="PTHR42919:SF8">
    <property type="entry name" value="N-ALPHA-ACETYLTRANSFERASE 50"/>
    <property type="match status" value="1"/>
</dbReference>
<dbReference type="InterPro" id="IPR016181">
    <property type="entry name" value="Acyl_CoA_acyltransferase"/>
</dbReference>
<organism evidence="5 6">
    <name type="scientific">Stephanodiscus triporus</name>
    <dbReference type="NCBI Taxonomy" id="2934178"/>
    <lineage>
        <taxon>Eukaryota</taxon>
        <taxon>Sar</taxon>
        <taxon>Stramenopiles</taxon>
        <taxon>Ochrophyta</taxon>
        <taxon>Bacillariophyta</taxon>
        <taxon>Coscinodiscophyceae</taxon>
        <taxon>Thalassiosirophycidae</taxon>
        <taxon>Stephanodiscales</taxon>
        <taxon>Stephanodiscaceae</taxon>
        <taxon>Stephanodiscus</taxon>
    </lineage>
</organism>
<feature type="compositionally biased region" description="Polar residues" evidence="3">
    <location>
        <begin position="210"/>
        <end position="223"/>
    </location>
</feature>
<dbReference type="PANTHER" id="PTHR42919">
    <property type="entry name" value="N-ALPHA-ACETYLTRANSFERASE"/>
    <property type="match status" value="1"/>
</dbReference>
<dbReference type="Gene3D" id="3.40.630.30">
    <property type="match status" value="1"/>
</dbReference>
<dbReference type="Proteomes" id="UP001530315">
    <property type="component" value="Unassembled WGS sequence"/>
</dbReference>
<proteinExistence type="predicted"/>
<sequence length="589" mass="63954">MADGTCIPTSRCAPLSSAVLSEPGGRIAPSSIGLVAEQDFGENNFDVGDAEVSLSESRGGENFVADYHPFSQPLSIGEFDCSDEFFSNGISIKYESETKLVELDDTENERNEDSCGEEDSSNDGDSDKSTIRSAMAYSVMLHRVGIAGTAKKSLACTGRWSRVKAHVDKSRRGGTLRGVGAVPSILSAVRIAAVAATSVSDQEKSLENEYGQTVESSAHDSNNLTSGNSLAAKILSPKWKSVVQSTVADILMSQDASIHQQTVDVASFKDIQNTSPPPGTTSMGILGEVVQEQLPDIPPRPGAFLVGVAGNSSKSRVTVRSSIPHSSDDTHIANLRLSVFSQFNEEQQRNFRNRSIEVLNTRRRKGAVVLVAEEPLRGKKRDHLYFNEMHSRIEKGHEYGGKINCQFTGHSLLDTPSPSLIVRPGRGVTVTSVSSGVAVDAFVPKLDGGSIVGSVECSHQEFRGTMLGNSRPKGSLMYVTEVAVRTDARRSGAGAMLMRGVDEVAVLRNVETIYLHVDVTNRAACAMYEKCGYHYLDKRVPIYAQFTASLNLHDGATRGRTHYLMCKNLTERTTWLEEDESRWDCFADN</sequence>
<evidence type="ECO:0000256" key="2">
    <source>
        <dbReference type="ARBA" id="ARBA00023315"/>
    </source>
</evidence>